<reference evidence="4" key="1">
    <citation type="journal article" date="2021" name="J. Neurophysiol.">
        <title>Gene transcription changes in a locust model of noise-induced deafness.</title>
        <authorList>
            <person name="French A.S."/>
            <person name="Warren B."/>
        </authorList>
    </citation>
    <scope>NUCLEOTIDE SEQUENCE</scope>
</reference>
<evidence type="ECO:0000313" key="4">
    <source>
        <dbReference type="EMBL" id="QVD39526.1"/>
    </source>
</evidence>
<dbReference type="InterPro" id="IPR055286">
    <property type="entry name" value="RXYLT1-like"/>
</dbReference>
<feature type="domain" description="RXYLT1 N-terminal" evidence="3">
    <location>
        <begin position="72"/>
        <end position="211"/>
    </location>
</feature>
<dbReference type="KEGG" id="sgre:126297560"/>
<dbReference type="GO" id="GO:0035269">
    <property type="term" value="P:protein O-linked glycosylation via mannose"/>
    <property type="evidence" value="ECO:0007669"/>
    <property type="project" value="InterPro"/>
</dbReference>
<feature type="transmembrane region" description="Helical" evidence="1">
    <location>
        <begin position="7"/>
        <end position="28"/>
    </location>
</feature>
<dbReference type="Pfam" id="PF24785">
    <property type="entry name" value="RXYLT1_C"/>
    <property type="match status" value="1"/>
</dbReference>
<protein>
    <submittedName>
        <fullName evidence="4">Ribitol-5-phosphate xylosyltransferase 1</fullName>
    </submittedName>
</protein>
<evidence type="ECO:0000259" key="3">
    <source>
        <dbReference type="Pfam" id="PF24786"/>
    </source>
</evidence>
<evidence type="ECO:0000256" key="1">
    <source>
        <dbReference type="SAM" id="Phobius"/>
    </source>
</evidence>
<proteinExistence type="evidence at transcript level"/>
<keyword evidence="1" id="KW-0812">Transmembrane</keyword>
<dbReference type="InterPro" id="IPR057538">
    <property type="entry name" value="RXYLT1_C"/>
</dbReference>
<dbReference type="Pfam" id="PF24786">
    <property type="entry name" value="RXYLT1_N"/>
    <property type="match status" value="1"/>
</dbReference>
<feature type="domain" description="RXYLT1 C-terminal" evidence="2">
    <location>
        <begin position="217"/>
        <end position="403"/>
    </location>
</feature>
<organism evidence="4">
    <name type="scientific">Schistocerca gregaria</name>
    <name type="common">Desert locust</name>
    <name type="synonym">Gryllus gregarius</name>
    <dbReference type="NCBI Taxonomy" id="7010"/>
    <lineage>
        <taxon>Eukaryota</taxon>
        <taxon>Metazoa</taxon>
        <taxon>Ecdysozoa</taxon>
        <taxon>Arthropoda</taxon>
        <taxon>Hexapoda</taxon>
        <taxon>Insecta</taxon>
        <taxon>Pterygota</taxon>
        <taxon>Neoptera</taxon>
        <taxon>Polyneoptera</taxon>
        <taxon>Orthoptera</taxon>
        <taxon>Caelifera</taxon>
        <taxon>Acrididea</taxon>
        <taxon>Acridomorpha</taxon>
        <taxon>Acridoidea</taxon>
        <taxon>Acrididae</taxon>
        <taxon>Cyrtacanthacridinae</taxon>
        <taxon>Schistocerca</taxon>
    </lineage>
</organism>
<name>A0A8E5JTD7_SCHGR</name>
<dbReference type="RefSeq" id="XP_049844449.1">
    <property type="nucleotide sequence ID" value="XM_049988492.1"/>
</dbReference>
<accession>A0A8E5JTD7</accession>
<sequence length="403" mass="45710">MKRFCRYLMVSSCVVYVVVTLIAVYKLYCVVGDKESDGISQLHYPGTNTHISKTEYLKISLNSETTVKRSNVEIWGKAAIAKYLWHHILDGKVENGEGGLVETGFKILHGINFTYRYGPGVIQTTVPSDVEKLVLVLNGRSEEKINVAKQWLDYVPLYKKLTHIAVVLLGDEGCSNDWLLPYMKSRGGRIDVAFLVYDSPLIDNVQFYQWPLGVAVYRGFPDVKPKDLDLKSSRSLTCNFLGTIYENSSRQLLSDVIKKSGLQDSCYIKGRKKWQPNETPETLKIYMSALLKSDLTLSPVGKNTECYRIYEAMSLGSVPVVEDVVTPGNCDTSADSPLRLLKQYGAPIIYVKSWHQLHIVLHQESQLTVEEKAARRIQVTEWYKNFKTHMSASFVQVIEKKFL</sequence>
<dbReference type="OrthoDB" id="8560686at2759"/>
<keyword evidence="1" id="KW-1133">Transmembrane helix</keyword>
<dbReference type="PANTHER" id="PTHR15576:SF1">
    <property type="entry name" value="RIBITOL-5-PHOSPHATE XYLOSYLTRANSFERASE 1"/>
    <property type="match status" value="1"/>
</dbReference>
<dbReference type="GO" id="GO:0120053">
    <property type="term" value="F:ribitol beta-1,4-xylosyltransferase activity"/>
    <property type="evidence" value="ECO:0007669"/>
    <property type="project" value="InterPro"/>
</dbReference>
<dbReference type="EMBL" id="MW962760">
    <property type="protein sequence ID" value="QVD39526.1"/>
    <property type="molecule type" value="mRNA"/>
</dbReference>
<dbReference type="GeneID" id="126297560"/>
<evidence type="ECO:0000259" key="2">
    <source>
        <dbReference type="Pfam" id="PF24785"/>
    </source>
</evidence>
<dbReference type="GO" id="GO:0005794">
    <property type="term" value="C:Golgi apparatus"/>
    <property type="evidence" value="ECO:0007669"/>
    <property type="project" value="TreeGrafter"/>
</dbReference>
<dbReference type="PANTHER" id="PTHR15576">
    <property type="entry name" value="RIBITOL-5-PHOSPHATE XYLOSYLTRANSFERASE 1"/>
    <property type="match status" value="1"/>
</dbReference>
<dbReference type="CDD" id="cd21099">
    <property type="entry name" value="RXYLT1-like"/>
    <property type="match status" value="1"/>
</dbReference>
<dbReference type="AlphaFoldDB" id="A0A8E5JTD7"/>
<dbReference type="InterPro" id="IPR057539">
    <property type="entry name" value="RXYLT1_N"/>
</dbReference>
<keyword evidence="1" id="KW-0472">Membrane</keyword>
<keyword evidence="4" id="KW-0808">Transferase</keyword>